<dbReference type="SMART" id="SM00558">
    <property type="entry name" value="JmjC"/>
    <property type="match status" value="1"/>
</dbReference>
<dbReference type="Proteomes" id="UP000016922">
    <property type="component" value="Unassembled WGS sequence"/>
</dbReference>
<dbReference type="OMA" id="YWHDMEF"/>
<sequence>MDPAPSADPIRRMLETYNELNSSQITELQEVPSPLEFMRFWKATQTWNASTLKEAMAGMSVNVAVTPEGNADAPTRTENNEILFTKPHEEDQPFDEFLDYIITQENTGRLPGQEIRYAQTQNNNLPSEYPPLSKDIPPSLPFIRIALSSFPDATNLWIGNSYSVTSLHKDPYQNIYVQILRHKHFTLLPPLFQPCVAETLLQAASYTRNPSGALELQKEDQEVPVALYDPDVPGTGRERYEDLARPMRVTLNPGDMLYLPALWYHKVSQSCGEEGMSVAVNYWHDMEFGGSFWPLCGFVRDVAGEGR</sequence>
<dbReference type="InterPro" id="IPR003347">
    <property type="entry name" value="JmjC_dom"/>
</dbReference>
<feature type="domain" description="JmjC" evidence="1">
    <location>
        <begin position="126"/>
        <end position="299"/>
    </location>
</feature>
<dbReference type="Gene3D" id="2.60.120.10">
    <property type="entry name" value="Jelly Rolls"/>
    <property type="match status" value="1"/>
</dbReference>
<dbReference type="InterPro" id="IPR014710">
    <property type="entry name" value="RmlC-like_jellyroll"/>
</dbReference>
<dbReference type="PANTHER" id="PTHR12461">
    <property type="entry name" value="HYPOXIA-INDUCIBLE FACTOR 1 ALPHA INHIBITOR-RELATED"/>
    <property type="match status" value="1"/>
</dbReference>
<organism evidence="2 3">
    <name type="scientific">Glarea lozoyensis (strain ATCC 20868 / MF5171)</name>
    <dbReference type="NCBI Taxonomy" id="1116229"/>
    <lineage>
        <taxon>Eukaryota</taxon>
        <taxon>Fungi</taxon>
        <taxon>Dikarya</taxon>
        <taxon>Ascomycota</taxon>
        <taxon>Pezizomycotina</taxon>
        <taxon>Leotiomycetes</taxon>
        <taxon>Helotiales</taxon>
        <taxon>Helotiaceae</taxon>
        <taxon>Glarea</taxon>
    </lineage>
</organism>
<dbReference type="HOGENOM" id="CLU_016785_6_0_1"/>
<protein>
    <submittedName>
        <fullName evidence="2">Clavaminate synthase-like protein</fullName>
    </submittedName>
</protein>
<gene>
    <name evidence="2" type="ORF">GLAREA_11308</name>
</gene>
<dbReference type="InterPro" id="IPR041667">
    <property type="entry name" value="Cupin_8"/>
</dbReference>
<dbReference type="Pfam" id="PF13621">
    <property type="entry name" value="Cupin_8"/>
    <property type="match status" value="1"/>
</dbReference>
<dbReference type="KEGG" id="glz:GLAREA_11308"/>
<evidence type="ECO:0000313" key="2">
    <source>
        <dbReference type="EMBL" id="EPE35608.1"/>
    </source>
</evidence>
<dbReference type="GeneID" id="19470349"/>
<reference evidence="2 3" key="1">
    <citation type="journal article" date="2013" name="BMC Genomics">
        <title>Genomics-driven discovery of the pneumocandin biosynthetic gene cluster in the fungus Glarea lozoyensis.</title>
        <authorList>
            <person name="Chen L."/>
            <person name="Yue Q."/>
            <person name="Zhang X."/>
            <person name="Xiang M."/>
            <person name="Wang C."/>
            <person name="Li S."/>
            <person name="Che Y."/>
            <person name="Ortiz-Lopez F.J."/>
            <person name="Bills G.F."/>
            <person name="Liu X."/>
            <person name="An Z."/>
        </authorList>
    </citation>
    <scope>NUCLEOTIDE SEQUENCE [LARGE SCALE GENOMIC DNA]</scope>
    <source>
        <strain evidence="3">ATCC 20868 / MF5171</strain>
    </source>
</reference>
<dbReference type="PANTHER" id="PTHR12461:SF99">
    <property type="entry name" value="BIFUNCTIONAL PEPTIDASE AND (3S)-LYSYL HYDROXYLASE JMJD7"/>
    <property type="match status" value="1"/>
</dbReference>
<dbReference type="OrthoDB" id="415358at2759"/>
<dbReference type="SUPFAM" id="SSF51197">
    <property type="entry name" value="Clavaminate synthase-like"/>
    <property type="match status" value="1"/>
</dbReference>
<dbReference type="AlphaFoldDB" id="S3EBB5"/>
<dbReference type="PROSITE" id="PS51184">
    <property type="entry name" value="JMJC"/>
    <property type="match status" value="1"/>
</dbReference>
<dbReference type="RefSeq" id="XP_008077687.1">
    <property type="nucleotide sequence ID" value="XM_008079496.1"/>
</dbReference>
<evidence type="ECO:0000259" key="1">
    <source>
        <dbReference type="PROSITE" id="PS51184"/>
    </source>
</evidence>
<proteinExistence type="predicted"/>
<dbReference type="eggNOG" id="KOG2508">
    <property type="taxonomic scope" value="Eukaryota"/>
</dbReference>
<dbReference type="EMBL" id="KE145354">
    <property type="protein sequence ID" value="EPE35608.1"/>
    <property type="molecule type" value="Genomic_DNA"/>
</dbReference>
<accession>S3EBB5</accession>
<name>S3EBB5_GLAL2</name>
<keyword evidence="3" id="KW-1185">Reference proteome</keyword>
<evidence type="ECO:0000313" key="3">
    <source>
        <dbReference type="Proteomes" id="UP000016922"/>
    </source>
</evidence>